<dbReference type="InterPro" id="IPR010255">
    <property type="entry name" value="Haem_peroxidase_sf"/>
</dbReference>
<comment type="caution">
    <text evidence="4">The sequence shown here is derived from an EMBL/GenBank/DDBJ whole genome shotgun (WGS) entry which is preliminary data.</text>
</comment>
<keyword evidence="5" id="KW-1185">Reference proteome</keyword>
<dbReference type="PANTHER" id="PTHR11475">
    <property type="entry name" value="OXIDASE/PEROXIDASE"/>
    <property type="match status" value="1"/>
</dbReference>
<accession>A0ABQ9F835</accession>
<dbReference type="CDD" id="cd09823">
    <property type="entry name" value="peroxinectin_like"/>
    <property type="match status" value="1"/>
</dbReference>
<gene>
    <name evidence="4" type="ORF">KUTeg_008060</name>
</gene>
<evidence type="ECO:0000256" key="1">
    <source>
        <dbReference type="ARBA" id="ARBA00004613"/>
    </source>
</evidence>
<comment type="subcellular location">
    <subcellularLocation>
        <location evidence="1">Secreted</location>
    </subcellularLocation>
</comment>
<dbReference type="SUPFAM" id="SSF48113">
    <property type="entry name" value="Heme-dependent peroxidases"/>
    <property type="match status" value="1"/>
</dbReference>
<organism evidence="4 5">
    <name type="scientific">Tegillarca granosa</name>
    <name type="common">Malaysian cockle</name>
    <name type="synonym">Anadara granosa</name>
    <dbReference type="NCBI Taxonomy" id="220873"/>
    <lineage>
        <taxon>Eukaryota</taxon>
        <taxon>Metazoa</taxon>
        <taxon>Spiralia</taxon>
        <taxon>Lophotrochozoa</taxon>
        <taxon>Mollusca</taxon>
        <taxon>Bivalvia</taxon>
        <taxon>Autobranchia</taxon>
        <taxon>Pteriomorphia</taxon>
        <taxon>Arcoida</taxon>
        <taxon>Arcoidea</taxon>
        <taxon>Arcidae</taxon>
        <taxon>Tegillarca</taxon>
    </lineage>
</organism>
<dbReference type="Pfam" id="PF03098">
    <property type="entry name" value="An_peroxidase"/>
    <property type="match status" value="1"/>
</dbReference>
<sequence>MCDIGKKGTSIKCCGVKEKRPECFPIEIPDDDPYFKTDCLNFVRSAEAVRLDFSPAKLQKLLLVSNKPIDLLDQPLTFWFMLILCAFLCSFDTGPREQINQVTSYIDASAVYGSNKKAMDELRLFKNGLLKTSKFEMLPPQNNGACRLTHKNEFCMLAGDFRVNVVPNLSILHLLFVREHNRIAKKLGKLNPMWNDERIFQESRKIIAAYIQQISYQEYIAEILDQETLCRYKLRTTIKGFNHVYNDTINSSIRNVFAVAAFRFGHAQITSSVLYYKQNNDIESRILEDTFHNPHMVQDKHGRHIPDLGRWIVYDKSIKADRCMVSAVRDKLFIDKEKRSFDLAALNIQRGRDHGIPPYVKWRTWCGLSKVTSFDSGLYPLIDHDRKTILKLKKAYKSVRDIDLFAGGISEIHLPGADVGPTFACILGRQFQALKEGDRFWFEIENYKTGFTKG</sequence>
<evidence type="ECO:0008006" key="6">
    <source>
        <dbReference type="Google" id="ProtNLM"/>
    </source>
</evidence>
<dbReference type="PANTHER" id="PTHR11475:SF4">
    <property type="entry name" value="CHORION PEROXIDASE"/>
    <property type="match status" value="1"/>
</dbReference>
<evidence type="ECO:0000256" key="2">
    <source>
        <dbReference type="ARBA" id="ARBA00022525"/>
    </source>
</evidence>
<dbReference type="PRINTS" id="PR00457">
    <property type="entry name" value="ANPEROXIDASE"/>
</dbReference>
<dbReference type="EMBL" id="JARBDR010000342">
    <property type="protein sequence ID" value="KAJ8313499.1"/>
    <property type="molecule type" value="Genomic_DNA"/>
</dbReference>
<proteinExistence type="predicted"/>
<dbReference type="InterPro" id="IPR019791">
    <property type="entry name" value="Haem_peroxidase_animal"/>
</dbReference>
<keyword evidence="2" id="KW-0964">Secreted</keyword>
<dbReference type="Gene3D" id="1.10.640.10">
    <property type="entry name" value="Haem peroxidase domain superfamily, animal type"/>
    <property type="match status" value="1"/>
</dbReference>
<reference evidence="4 5" key="1">
    <citation type="submission" date="2022-12" db="EMBL/GenBank/DDBJ databases">
        <title>Chromosome-level genome of Tegillarca granosa.</title>
        <authorList>
            <person name="Kim J."/>
        </authorList>
    </citation>
    <scope>NUCLEOTIDE SEQUENCE [LARGE SCALE GENOMIC DNA]</scope>
    <source>
        <strain evidence="4">Teg-2019</strain>
        <tissue evidence="4">Adductor muscle</tissue>
    </source>
</reference>
<dbReference type="PROSITE" id="PS50292">
    <property type="entry name" value="PEROXIDASE_3"/>
    <property type="match status" value="1"/>
</dbReference>
<evidence type="ECO:0000256" key="3">
    <source>
        <dbReference type="ARBA" id="ARBA00023180"/>
    </source>
</evidence>
<dbReference type="Proteomes" id="UP001217089">
    <property type="component" value="Unassembled WGS sequence"/>
</dbReference>
<name>A0ABQ9F835_TEGGR</name>
<evidence type="ECO:0000313" key="4">
    <source>
        <dbReference type="EMBL" id="KAJ8313499.1"/>
    </source>
</evidence>
<dbReference type="InterPro" id="IPR037120">
    <property type="entry name" value="Haem_peroxidase_sf_animal"/>
</dbReference>
<keyword evidence="3" id="KW-0325">Glycoprotein</keyword>
<evidence type="ECO:0000313" key="5">
    <source>
        <dbReference type="Proteomes" id="UP001217089"/>
    </source>
</evidence>
<protein>
    <recommendedName>
        <fullName evidence="6">Peroxidase</fullName>
    </recommendedName>
</protein>